<sequence length="206" mass="23054">MSSLRQRSTIKASGPSPKSFSETTPPSTSPSGWCHRLKQFGSLVGIGLLLNLMASFIITESFTWGYQNRYTNWHNWVPRTKLVLSDQELAQYDGSDPSLPIYLAINGRVYDVSASPHYYGPYGAYGVFSGKDAARAWGTNCLQTPSHLTYDVRDLSEDQLAAIKGWQDFYDNHHTYYYVGEVVHEPIDPNTPIPEDCRNGVPKPGN</sequence>
<dbReference type="OrthoDB" id="10257697at2759"/>
<name>A0A9W8AZT4_9FUNG</name>
<dbReference type="GO" id="GO:0016020">
    <property type="term" value="C:membrane"/>
    <property type="evidence" value="ECO:0007669"/>
    <property type="project" value="TreeGrafter"/>
</dbReference>
<keyword evidence="6" id="KW-1185">Reference proteome</keyword>
<feature type="region of interest" description="Disordered" evidence="2">
    <location>
        <begin position="1"/>
        <end position="31"/>
    </location>
</feature>
<comment type="similarity">
    <text evidence="1">Belongs to the cytochrome b5 family. MAPR subfamily.</text>
</comment>
<gene>
    <name evidence="5" type="ORF">IWQ62_001118</name>
</gene>
<dbReference type="AlphaFoldDB" id="A0A9W8AZT4"/>
<evidence type="ECO:0000313" key="5">
    <source>
        <dbReference type="EMBL" id="KAJ1968643.1"/>
    </source>
</evidence>
<evidence type="ECO:0000256" key="1">
    <source>
        <dbReference type="ARBA" id="ARBA00038357"/>
    </source>
</evidence>
<dbReference type="GO" id="GO:0012505">
    <property type="term" value="C:endomembrane system"/>
    <property type="evidence" value="ECO:0007669"/>
    <property type="project" value="TreeGrafter"/>
</dbReference>
<organism evidence="5 6">
    <name type="scientific">Dispira parvispora</name>
    <dbReference type="NCBI Taxonomy" id="1520584"/>
    <lineage>
        <taxon>Eukaryota</taxon>
        <taxon>Fungi</taxon>
        <taxon>Fungi incertae sedis</taxon>
        <taxon>Zoopagomycota</taxon>
        <taxon>Kickxellomycotina</taxon>
        <taxon>Dimargaritomycetes</taxon>
        <taxon>Dimargaritales</taxon>
        <taxon>Dimargaritaceae</taxon>
        <taxon>Dispira</taxon>
    </lineage>
</organism>
<accession>A0A9W8AZT4</accession>
<dbReference type="Gene3D" id="3.10.120.10">
    <property type="entry name" value="Cytochrome b5-like heme/steroid binding domain"/>
    <property type="match status" value="1"/>
</dbReference>
<evidence type="ECO:0000313" key="6">
    <source>
        <dbReference type="Proteomes" id="UP001150925"/>
    </source>
</evidence>
<protein>
    <recommendedName>
        <fullName evidence="4">Cytochrome b5 heme-binding domain-containing protein</fullName>
    </recommendedName>
</protein>
<evidence type="ECO:0000256" key="3">
    <source>
        <dbReference type="SAM" id="Phobius"/>
    </source>
</evidence>
<feature type="transmembrane region" description="Helical" evidence="3">
    <location>
        <begin position="40"/>
        <end position="58"/>
    </location>
</feature>
<dbReference type="SUPFAM" id="SSF55856">
    <property type="entry name" value="Cytochrome b5-like heme/steroid binding domain"/>
    <property type="match status" value="1"/>
</dbReference>
<comment type="caution">
    <text evidence="5">The sequence shown here is derived from an EMBL/GenBank/DDBJ whole genome shotgun (WGS) entry which is preliminary data.</text>
</comment>
<proteinExistence type="inferred from homology"/>
<dbReference type="InterPro" id="IPR050577">
    <property type="entry name" value="MAPR/NEUFC/NENF-like"/>
</dbReference>
<dbReference type="Pfam" id="PF00173">
    <property type="entry name" value="Cyt-b5"/>
    <property type="match status" value="1"/>
</dbReference>
<keyword evidence="3" id="KW-1133">Transmembrane helix</keyword>
<dbReference type="Proteomes" id="UP001150925">
    <property type="component" value="Unassembled WGS sequence"/>
</dbReference>
<dbReference type="InterPro" id="IPR036400">
    <property type="entry name" value="Cyt_B5-like_heme/steroid_sf"/>
</dbReference>
<dbReference type="PANTHER" id="PTHR10281">
    <property type="entry name" value="MEMBRANE-ASSOCIATED PROGESTERONE RECEPTOR COMPONENT-RELATED"/>
    <property type="match status" value="1"/>
</dbReference>
<feature type="compositionally biased region" description="Polar residues" evidence="2">
    <location>
        <begin position="1"/>
        <end position="11"/>
    </location>
</feature>
<dbReference type="PANTHER" id="PTHR10281:SF76">
    <property type="entry name" value="CALCUTTA CUP-RELATED"/>
    <property type="match status" value="1"/>
</dbReference>
<reference evidence="5" key="1">
    <citation type="submission" date="2022-07" db="EMBL/GenBank/DDBJ databases">
        <title>Phylogenomic reconstructions and comparative analyses of Kickxellomycotina fungi.</title>
        <authorList>
            <person name="Reynolds N.K."/>
            <person name="Stajich J.E."/>
            <person name="Barry K."/>
            <person name="Grigoriev I.V."/>
            <person name="Crous P."/>
            <person name="Smith M.E."/>
        </authorList>
    </citation>
    <scope>NUCLEOTIDE SEQUENCE</scope>
    <source>
        <strain evidence="5">RSA 1196</strain>
    </source>
</reference>
<keyword evidence="3" id="KW-0472">Membrane</keyword>
<keyword evidence="3" id="KW-0812">Transmembrane</keyword>
<feature type="compositionally biased region" description="Low complexity" evidence="2">
    <location>
        <begin position="15"/>
        <end position="31"/>
    </location>
</feature>
<evidence type="ECO:0000256" key="2">
    <source>
        <dbReference type="SAM" id="MobiDB-lite"/>
    </source>
</evidence>
<dbReference type="SMART" id="SM01117">
    <property type="entry name" value="Cyt-b5"/>
    <property type="match status" value="1"/>
</dbReference>
<feature type="domain" description="Cytochrome b5 heme-binding" evidence="4">
    <location>
        <begin position="84"/>
        <end position="183"/>
    </location>
</feature>
<evidence type="ECO:0000259" key="4">
    <source>
        <dbReference type="SMART" id="SM01117"/>
    </source>
</evidence>
<dbReference type="EMBL" id="JANBPY010000154">
    <property type="protein sequence ID" value="KAJ1968643.1"/>
    <property type="molecule type" value="Genomic_DNA"/>
</dbReference>
<dbReference type="InterPro" id="IPR001199">
    <property type="entry name" value="Cyt_B5-like_heme/steroid-bd"/>
</dbReference>